<dbReference type="Gene3D" id="1.10.10.2910">
    <property type="match status" value="1"/>
</dbReference>
<evidence type="ECO:0000259" key="1">
    <source>
        <dbReference type="Pfam" id="PF06114"/>
    </source>
</evidence>
<sequence length="172" mass="18846">MARADVAAMSLLDKFGVDTFPIDPMWLAGQLDVAVVPQKMAPEVSGMLLRGDGHQVIGVNESHHRHRRRFTVAHELGHLQLHRGRPLILDTDMRVNFRDSVSSMATDREEIEANRFAAALLAPEAMVRACVAETVFATAEELVDALASRFHISAQAMTYRLMSVGIISGPGS</sequence>
<reference evidence="2 3" key="1">
    <citation type="submission" date="2024-09" db="EMBL/GenBank/DDBJ databases">
        <authorList>
            <person name="Lee S.D."/>
        </authorList>
    </citation>
    <scope>NUCLEOTIDE SEQUENCE [LARGE SCALE GENOMIC DNA]</scope>
    <source>
        <strain evidence="2 3">N1-3</strain>
    </source>
</reference>
<feature type="domain" description="IrrE N-terminal-like" evidence="1">
    <location>
        <begin position="31"/>
        <end position="162"/>
    </location>
</feature>
<accession>A0ABV6X5G0</accession>
<evidence type="ECO:0000313" key="2">
    <source>
        <dbReference type="EMBL" id="MFC1433501.1"/>
    </source>
</evidence>
<proteinExistence type="predicted"/>
<dbReference type="InterPro" id="IPR052345">
    <property type="entry name" value="Rad_response_metalloprotease"/>
</dbReference>
<name>A0ABV6X5G0_9ACTN</name>
<dbReference type="RefSeq" id="WP_380555595.1">
    <property type="nucleotide sequence ID" value="NZ_JBHEZY010000009.1"/>
</dbReference>
<dbReference type="InterPro" id="IPR010359">
    <property type="entry name" value="IrrE_HExxH"/>
</dbReference>
<comment type="caution">
    <text evidence="2">The sequence shown here is derived from an EMBL/GenBank/DDBJ whole genome shotgun (WGS) entry which is preliminary data.</text>
</comment>
<organism evidence="2 3">
    <name type="scientific">Streptacidiphilus alkalitolerans</name>
    <dbReference type="NCBI Taxonomy" id="3342712"/>
    <lineage>
        <taxon>Bacteria</taxon>
        <taxon>Bacillati</taxon>
        <taxon>Actinomycetota</taxon>
        <taxon>Actinomycetes</taxon>
        <taxon>Kitasatosporales</taxon>
        <taxon>Streptomycetaceae</taxon>
        <taxon>Streptacidiphilus</taxon>
    </lineage>
</organism>
<gene>
    <name evidence="2" type="ORF">ACEZDB_22910</name>
</gene>
<dbReference type="Pfam" id="PF06114">
    <property type="entry name" value="Peptidase_M78"/>
    <property type="match status" value="1"/>
</dbReference>
<dbReference type="EMBL" id="JBHEZY010000009">
    <property type="protein sequence ID" value="MFC1433501.1"/>
    <property type="molecule type" value="Genomic_DNA"/>
</dbReference>
<dbReference type="PANTHER" id="PTHR43236">
    <property type="entry name" value="ANTITOXIN HIGA1"/>
    <property type="match status" value="1"/>
</dbReference>
<dbReference type="Proteomes" id="UP001592530">
    <property type="component" value="Unassembled WGS sequence"/>
</dbReference>
<dbReference type="PANTHER" id="PTHR43236:SF2">
    <property type="entry name" value="BLL0069 PROTEIN"/>
    <property type="match status" value="1"/>
</dbReference>
<protein>
    <submittedName>
        <fullName evidence="2">ImmA/IrrE family metallo-endopeptidase</fullName>
    </submittedName>
</protein>
<evidence type="ECO:0000313" key="3">
    <source>
        <dbReference type="Proteomes" id="UP001592530"/>
    </source>
</evidence>